<sequence>MYHKTEEFLKVLDQFVGSYIQHSQNPKRAMHLMNRFFKIEDIYFHMELKKQQNDMMRCVEESAIKWSIHNHTTVYINQLQLEAQHFQKSIVDLLKNMEVSNVKVAVLDLRNNCGGKLENALLFLGAFDSKHNVNIIMDDKSKEKILLNTVQKQQINLDILKWIILVNRNTISAAELIALALKEEKKALLIGEKTYGKSEIQKNMVMENIIVKFTVGKFFVKNIDISNRGIQPDIEISNVGLDLYNQYKKIKSGIAQYTEYVIFVQTVLKKLGMYDGKITGIYDIETINRVKEYRRIKEIKETDFITDTLLEALYFDLEQVTDHQMAKVEEIVMGCEK</sequence>
<reference evidence="2 3" key="2">
    <citation type="submission" date="2007-06" db="EMBL/GenBank/DDBJ databases">
        <title>Draft genome sequence of Ruminococcus gnavus (ATCC 29149).</title>
        <authorList>
            <person name="Sudarsanam P."/>
            <person name="Ley R."/>
            <person name="Guruge J."/>
            <person name="Turnbaugh P.J."/>
            <person name="Mahowald M."/>
            <person name="Liep D."/>
            <person name="Gordon J."/>
        </authorList>
    </citation>
    <scope>NUCLEOTIDE SEQUENCE [LARGE SCALE GENOMIC DNA]</scope>
    <source>
        <strain evidence="2 3">ATCC 29149</strain>
    </source>
</reference>
<dbReference type="InterPro" id="IPR029045">
    <property type="entry name" value="ClpP/crotonase-like_dom_sf"/>
</dbReference>
<dbReference type="GO" id="GO:0030288">
    <property type="term" value="C:outer membrane-bounded periplasmic space"/>
    <property type="evidence" value="ECO:0007669"/>
    <property type="project" value="TreeGrafter"/>
</dbReference>
<dbReference type="InterPro" id="IPR005151">
    <property type="entry name" value="Tail-specific_protease"/>
</dbReference>
<protein>
    <submittedName>
        <fullName evidence="2">Peptidase, S41 family</fullName>
    </submittedName>
</protein>
<accession>A7B1N3</accession>
<dbReference type="GO" id="GO:0007165">
    <property type="term" value="P:signal transduction"/>
    <property type="evidence" value="ECO:0007669"/>
    <property type="project" value="TreeGrafter"/>
</dbReference>
<dbReference type="GO" id="GO:0006508">
    <property type="term" value="P:proteolysis"/>
    <property type="evidence" value="ECO:0007669"/>
    <property type="project" value="InterPro"/>
</dbReference>
<gene>
    <name evidence="2" type="ORF">RUMGNA_01459</name>
</gene>
<dbReference type="InterPro" id="IPR036365">
    <property type="entry name" value="PGBD-like_sf"/>
</dbReference>
<reference evidence="2 3" key="1">
    <citation type="submission" date="2007-04" db="EMBL/GenBank/DDBJ databases">
        <authorList>
            <person name="Fulton L."/>
            <person name="Clifton S."/>
            <person name="Fulton B."/>
            <person name="Xu J."/>
            <person name="Minx P."/>
            <person name="Pepin K.H."/>
            <person name="Johnson M."/>
            <person name="Thiruvilangam P."/>
            <person name="Bhonagiri V."/>
            <person name="Nash W.E."/>
            <person name="Mardis E.R."/>
            <person name="Wilson R.K."/>
        </authorList>
    </citation>
    <scope>NUCLEOTIDE SEQUENCE [LARGE SCALE GENOMIC DNA]</scope>
    <source>
        <strain evidence="2 3">ATCC 29149</strain>
    </source>
</reference>
<dbReference type="Gene3D" id="1.10.101.10">
    <property type="entry name" value="PGBD-like superfamily/PGBD"/>
    <property type="match status" value="1"/>
</dbReference>
<dbReference type="PaxDb" id="411470-RUMGNA_01459"/>
<dbReference type="Proteomes" id="UP000004410">
    <property type="component" value="Unassembled WGS sequence"/>
</dbReference>
<name>A7B1N3_MEDG7</name>
<feature type="domain" description="Tail specific protease" evidence="1">
    <location>
        <begin position="41"/>
        <end position="237"/>
    </location>
</feature>
<dbReference type="GO" id="GO:0004175">
    <property type="term" value="F:endopeptidase activity"/>
    <property type="evidence" value="ECO:0007669"/>
    <property type="project" value="TreeGrafter"/>
</dbReference>
<dbReference type="RefSeq" id="WP_004223634.1">
    <property type="nucleotide sequence ID" value="NZ_AAYG02000011.1"/>
</dbReference>
<dbReference type="InterPro" id="IPR036366">
    <property type="entry name" value="PGBDSf"/>
</dbReference>
<evidence type="ECO:0000259" key="1">
    <source>
        <dbReference type="SMART" id="SM00245"/>
    </source>
</evidence>
<dbReference type="GO" id="GO:0008236">
    <property type="term" value="F:serine-type peptidase activity"/>
    <property type="evidence" value="ECO:0007669"/>
    <property type="project" value="InterPro"/>
</dbReference>
<dbReference type="GeneID" id="57433829"/>
<organism evidence="2 3">
    <name type="scientific">Mediterraneibacter gnavus (strain ATCC 29149 / DSM 114966 / JCM 6515 / VPI C7-9)</name>
    <name type="common">Ruminococcus gnavus</name>
    <dbReference type="NCBI Taxonomy" id="411470"/>
    <lineage>
        <taxon>Bacteria</taxon>
        <taxon>Bacillati</taxon>
        <taxon>Bacillota</taxon>
        <taxon>Clostridia</taxon>
        <taxon>Lachnospirales</taxon>
        <taxon>Lachnospiraceae</taxon>
        <taxon>Mediterraneibacter</taxon>
    </lineage>
</organism>
<dbReference type="SMART" id="SM00245">
    <property type="entry name" value="TSPc"/>
    <property type="match status" value="1"/>
</dbReference>
<dbReference type="PANTHER" id="PTHR32060:SF30">
    <property type="entry name" value="CARBOXY-TERMINAL PROCESSING PROTEASE CTPA"/>
    <property type="match status" value="1"/>
</dbReference>
<dbReference type="Gene3D" id="3.90.226.10">
    <property type="entry name" value="2-enoyl-CoA Hydratase, Chain A, domain 1"/>
    <property type="match status" value="1"/>
</dbReference>
<dbReference type="Pfam" id="PF03572">
    <property type="entry name" value="Peptidase_S41"/>
    <property type="match status" value="1"/>
</dbReference>
<dbReference type="AlphaFoldDB" id="A7B1N3"/>
<comment type="caution">
    <text evidence="2">The sequence shown here is derived from an EMBL/GenBank/DDBJ whole genome shotgun (WGS) entry which is preliminary data.</text>
</comment>
<evidence type="ECO:0000313" key="2">
    <source>
        <dbReference type="EMBL" id="EDN78155.1"/>
    </source>
</evidence>
<dbReference type="SUPFAM" id="SSF52096">
    <property type="entry name" value="ClpP/crotonase"/>
    <property type="match status" value="1"/>
</dbReference>
<proteinExistence type="predicted"/>
<dbReference type="EMBL" id="AAYG02000011">
    <property type="protein sequence ID" value="EDN78155.1"/>
    <property type="molecule type" value="Genomic_DNA"/>
</dbReference>
<evidence type="ECO:0000313" key="3">
    <source>
        <dbReference type="Proteomes" id="UP000004410"/>
    </source>
</evidence>
<dbReference type="CDD" id="cd06567">
    <property type="entry name" value="Peptidase_S41"/>
    <property type="match status" value="1"/>
</dbReference>
<dbReference type="eggNOG" id="COG0793">
    <property type="taxonomic scope" value="Bacteria"/>
</dbReference>
<dbReference type="SUPFAM" id="SSF47090">
    <property type="entry name" value="PGBD-like"/>
    <property type="match status" value="1"/>
</dbReference>
<dbReference type="PANTHER" id="PTHR32060">
    <property type="entry name" value="TAIL-SPECIFIC PROTEASE"/>
    <property type="match status" value="1"/>
</dbReference>